<proteinExistence type="predicted"/>
<sequence>MLEAGLLPRDCGGSLAEGVDGLCAVKWLLVQSFIDQRLGWLSLACALLAVLAAIGAHGRPVPAAARVLAWLAIHAGVWGLVLYSFEPAAVGFMLALLLLSRAAPAQRGGGEGEGAEQPGAGLRVERLG</sequence>
<name>A0A2T4IHD7_9RHOO</name>
<dbReference type="Proteomes" id="UP000241193">
    <property type="component" value="Unassembled WGS sequence"/>
</dbReference>
<feature type="region of interest" description="Disordered" evidence="1">
    <location>
        <begin position="106"/>
        <end position="128"/>
    </location>
</feature>
<dbReference type="EMBL" id="PZKC01000004">
    <property type="protein sequence ID" value="PTD97170.1"/>
    <property type="molecule type" value="Genomic_DNA"/>
</dbReference>
<accession>A0A2T4IHD7</accession>
<feature type="transmembrane region" description="Helical" evidence="2">
    <location>
        <begin position="38"/>
        <end position="57"/>
    </location>
</feature>
<comment type="caution">
    <text evidence="3">The sequence shown here is derived from an EMBL/GenBank/DDBJ whole genome shotgun (WGS) entry which is preliminary data.</text>
</comment>
<dbReference type="OrthoDB" id="8527113at2"/>
<feature type="transmembrane region" description="Helical" evidence="2">
    <location>
        <begin position="77"/>
        <end position="99"/>
    </location>
</feature>
<gene>
    <name evidence="3" type="ORF">C8261_06880</name>
</gene>
<evidence type="ECO:0000313" key="4">
    <source>
        <dbReference type="Proteomes" id="UP000241193"/>
    </source>
</evidence>
<reference evidence="3 4" key="1">
    <citation type="submission" date="2018-03" db="EMBL/GenBank/DDBJ databases">
        <authorList>
            <person name="Keele B.F."/>
        </authorList>
    </citation>
    <scope>NUCLEOTIDE SEQUENCE [LARGE SCALE GENOMIC DNA]</scope>
    <source>
        <strain evidence="3 4">D20</strain>
    </source>
</reference>
<keyword evidence="4" id="KW-1185">Reference proteome</keyword>
<organism evidence="3 4">
    <name type="scientific">Pseudothauera lacus</name>
    <dbReference type="NCBI Taxonomy" id="2136175"/>
    <lineage>
        <taxon>Bacteria</taxon>
        <taxon>Pseudomonadati</taxon>
        <taxon>Pseudomonadota</taxon>
        <taxon>Betaproteobacteria</taxon>
        <taxon>Rhodocyclales</taxon>
        <taxon>Zoogloeaceae</taxon>
        <taxon>Pseudothauera</taxon>
    </lineage>
</organism>
<dbReference type="AlphaFoldDB" id="A0A2T4IHD7"/>
<evidence type="ECO:0000313" key="3">
    <source>
        <dbReference type="EMBL" id="PTD97170.1"/>
    </source>
</evidence>
<evidence type="ECO:0000256" key="2">
    <source>
        <dbReference type="SAM" id="Phobius"/>
    </source>
</evidence>
<protein>
    <submittedName>
        <fullName evidence="3">Uncharacterized protein</fullName>
    </submittedName>
</protein>
<reference evidence="3 4" key="2">
    <citation type="submission" date="2018-04" db="EMBL/GenBank/DDBJ databases">
        <title>Thauera lacus sp. nov., isolated from an saline lake in Inner Mongolia, China.</title>
        <authorList>
            <person name="Liang Q.-Y."/>
        </authorList>
    </citation>
    <scope>NUCLEOTIDE SEQUENCE [LARGE SCALE GENOMIC DNA]</scope>
    <source>
        <strain evidence="3 4">D20</strain>
    </source>
</reference>
<keyword evidence="2" id="KW-0812">Transmembrane</keyword>
<keyword evidence="2" id="KW-0472">Membrane</keyword>
<keyword evidence="2" id="KW-1133">Transmembrane helix</keyword>
<evidence type="ECO:0000256" key="1">
    <source>
        <dbReference type="SAM" id="MobiDB-lite"/>
    </source>
</evidence>